<name>A0AAW2WC65_SESRA</name>
<evidence type="ECO:0000313" key="1">
    <source>
        <dbReference type="EMBL" id="KAL0437636.1"/>
    </source>
</evidence>
<organism evidence="1">
    <name type="scientific">Sesamum radiatum</name>
    <name type="common">Black benniseed</name>
    <dbReference type="NCBI Taxonomy" id="300843"/>
    <lineage>
        <taxon>Eukaryota</taxon>
        <taxon>Viridiplantae</taxon>
        <taxon>Streptophyta</taxon>
        <taxon>Embryophyta</taxon>
        <taxon>Tracheophyta</taxon>
        <taxon>Spermatophyta</taxon>
        <taxon>Magnoliopsida</taxon>
        <taxon>eudicotyledons</taxon>
        <taxon>Gunneridae</taxon>
        <taxon>Pentapetalae</taxon>
        <taxon>asterids</taxon>
        <taxon>lamiids</taxon>
        <taxon>Lamiales</taxon>
        <taxon>Pedaliaceae</taxon>
        <taxon>Sesamum</taxon>
    </lineage>
</organism>
<sequence length="128" mass="14554">MSILLGRPFLKTTKTKIDVHSGTFTREFDSEIIRFNIYDSMRYPTDIQTTLLVDILDPLVQRFAATNDENHIKIAIEESLTSDQVEALEESMVMDPSINESVFELEALSPFLNLLSLLSNPMLNFSPL</sequence>
<accession>A0AAW2WC65</accession>
<proteinExistence type="predicted"/>
<reference evidence="1" key="1">
    <citation type="submission" date="2020-06" db="EMBL/GenBank/DDBJ databases">
        <authorList>
            <person name="Li T."/>
            <person name="Hu X."/>
            <person name="Zhang T."/>
            <person name="Song X."/>
            <person name="Zhang H."/>
            <person name="Dai N."/>
            <person name="Sheng W."/>
            <person name="Hou X."/>
            <person name="Wei L."/>
        </authorList>
    </citation>
    <scope>NUCLEOTIDE SEQUENCE</scope>
    <source>
        <strain evidence="1">G02</strain>
        <tissue evidence="1">Leaf</tissue>
    </source>
</reference>
<dbReference type="AlphaFoldDB" id="A0AAW2WC65"/>
<gene>
    <name evidence="1" type="ORF">Sradi_0471500</name>
</gene>
<protein>
    <submittedName>
        <fullName evidence="1">Uncharacterized protein</fullName>
    </submittedName>
</protein>
<comment type="caution">
    <text evidence="1">The sequence shown here is derived from an EMBL/GenBank/DDBJ whole genome shotgun (WGS) entry which is preliminary data.</text>
</comment>
<dbReference type="EMBL" id="JACGWJ010000002">
    <property type="protein sequence ID" value="KAL0437636.1"/>
    <property type="molecule type" value="Genomic_DNA"/>
</dbReference>
<reference evidence="1" key="2">
    <citation type="journal article" date="2024" name="Plant">
        <title>Genomic evolution and insights into agronomic trait innovations of Sesamum species.</title>
        <authorList>
            <person name="Miao H."/>
            <person name="Wang L."/>
            <person name="Qu L."/>
            <person name="Liu H."/>
            <person name="Sun Y."/>
            <person name="Le M."/>
            <person name="Wang Q."/>
            <person name="Wei S."/>
            <person name="Zheng Y."/>
            <person name="Lin W."/>
            <person name="Duan Y."/>
            <person name="Cao H."/>
            <person name="Xiong S."/>
            <person name="Wang X."/>
            <person name="Wei L."/>
            <person name="Li C."/>
            <person name="Ma Q."/>
            <person name="Ju M."/>
            <person name="Zhao R."/>
            <person name="Li G."/>
            <person name="Mu C."/>
            <person name="Tian Q."/>
            <person name="Mei H."/>
            <person name="Zhang T."/>
            <person name="Gao T."/>
            <person name="Zhang H."/>
        </authorList>
    </citation>
    <scope>NUCLEOTIDE SEQUENCE</scope>
    <source>
        <strain evidence="1">G02</strain>
    </source>
</reference>